<name>A0A1W1UK23_9PAST</name>
<accession>A0A1W1UK23</accession>
<dbReference type="Proteomes" id="UP000192408">
    <property type="component" value="Unassembled WGS sequence"/>
</dbReference>
<dbReference type="RefSeq" id="WP_084256182.1">
    <property type="nucleotide sequence ID" value="NZ_FWWV01000006.1"/>
</dbReference>
<protein>
    <submittedName>
        <fullName evidence="1">Uncharacterized protein</fullName>
    </submittedName>
</protein>
<dbReference type="AlphaFoldDB" id="A0A1W1UK23"/>
<proteinExistence type="predicted"/>
<reference evidence="2" key="1">
    <citation type="submission" date="2017-04" db="EMBL/GenBank/DDBJ databases">
        <authorList>
            <person name="Varghese N."/>
            <person name="Submissions S."/>
        </authorList>
    </citation>
    <scope>NUCLEOTIDE SEQUENCE [LARGE SCALE GENOMIC DNA]</scope>
    <source>
        <strain evidence="2">DSM 23072</strain>
    </source>
</reference>
<keyword evidence="2" id="KW-1185">Reference proteome</keyword>
<organism evidence="1 2">
    <name type="scientific">Pasteurella testudinis DSM 23072</name>
    <dbReference type="NCBI Taxonomy" id="1122938"/>
    <lineage>
        <taxon>Bacteria</taxon>
        <taxon>Pseudomonadati</taxon>
        <taxon>Pseudomonadota</taxon>
        <taxon>Gammaproteobacteria</taxon>
        <taxon>Pasteurellales</taxon>
        <taxon>Pasteurellaceae</taxon>
        <taxon>Pasteurella</taxon>
    </lineage>
</organism>
<dbReference type="EMBL" id="FWWV01000006">
    <property type="protein sequence ID" value="SMB81430.1"/>
    <property type="molecule type" value="Genomic_DNA"/>
</dbReference>
<evidence type="ECO:0000313" key="1">
    <source>
        <dbReference type="EMBL" id="SMB81430.1"/>
    </source>
</evidence>
<sequence>MTNSIVKSNVSVVNTNVMAFVHDWALKSTRFEAVMPEKVDFANVDFQRWCAFALEAAYLNRTGKTDCPYAQCKSALRRIGGAAVRNAFNEALGHDLKNEEVLKHIVEGTVPETLQDAVDAGRAAWEVVDLAYAKFSTLLFSGFALNVPSMDIQLLPAFGTTEGPKVQVQEDFNIDDVDVAQVLAPLGWKIFREDGAKRLIHALGLSADTTPMAAWFKGLSRLAVLSAAFGDEETVTVDIGGANRTIHSRGWNTGRMNWLRNAVYADNAYAGDPRDYAGQLAQLEEEEATMATLESVYEQYQDVLNVLCTQMKPREGEPKLDPNSFRVFTIAGLWKDEFITADGTVICSATADTLENAMKLVSEARVYSMKLYAVNREKEEMARKLHVIKQLGW</sequence>
<evidence type="ECO:0000313" key="2">
    <source>
        <dbReference type="Proteomes" id="UP000192408"/>
    </source>
</evidence>
<gene>
    <name evidence="1" type="ORF">SAMN05660772_01847</name>
</gene>
<dbReference type="STRING" id="1122938.SAMN05660772_01847"/>